<sequence length="112" mass="11764">MASGYVVSAVLEAAGLIGLVIALIKIRAERRAKAAELRSFLRSGQGALASFDGALMRRHADVTARVVVVPFAPERGTARPARDSAARSALKRAVAHGNRSFRSEPTIPLSAG</sequence>
<evidence type="ECO:0000313" key="1">
    <source>
        <dbReference type="EMBL" id="SDM42629.1"/>
    </source>
</evidence>
<dbReference type="OrthoDB" id="8005343at2"/>
<accession>A0A1G9T4J5</accession>
<name>A0A1G9T4J5_9HYPH</name>
<evidence type="ECO:0000313" key="2">
    <source>
        <dbReference type="Proteomes" id="UP000198704"/>
    </source>
</evidence>
<keyword evidence="2" id="KW-1185">Reference proteome</keyword>
<dbReference type="EMBL" id="FNHS01000002">
    <property type="protein sequence ID" value="SDM42629.1"/>
    <property type="molecule type" value="Genomic_DNA"/>
</dbReference>
<proteinExistence type="predicted"/>
<gene>
    <name evidence="1" type="ORF">SAMN05216360_10258</name>
</gene>
<organism evidence="1 2">
    <name type="scientific">Methylobacterium phyllostachyos</name>
    <dbReference type="NCBI Taxonomy" id="582672"/>
    <lineage>
        <taxon>Bacteria</taxon>
        <taxon>Pseudomonadati</taxon>
        <taxon>Pseudomonadota</taxon>
        <taxon>Alphaproteobacteria</taxon>
        <taxon>Hyphomicrobiales</taxon>
        <taxon>Methylobacteriaceae</taxon>
        <taxon>Methylobacterium</taxon>
    </lineage>
</organism>
<reference evidence="2" key="1">
    <citation type="submission" date="2016-10" db="EMBL/GenBank/DDBJ databases">
        <authorList>
            <person name="Varghese N."/>
            <person name="Submissions S."/>
        </authorList>
    </citation>
    <scope>NUCLEOTIDE SEQUENCE [LARGE SCALE GENOMIC DNA]</scope>
    <source>
        <strain evidence="2">BL47</strain>
    </source>
</reference>
<protein>
    <submittedName>
        <fullName evidence="1">Uncharacterized protein</fullName>
    </submittedName>
</protein>
<dbReference type="Proteomes" id="UP000198704">
    <property type="component" value="Unassembled WGS sequence"/>
</dbReference>
<dbReference type="AlphaFoldDB" id="A0A1G9T4J5"/>